<comment type="caution">
    <text evidence="2">The sequence shown here is derived from an EMBL/GenBank/DDBJ whole genome shotgun (WGS) entry which is preliminary data.</text>
</comment>
<evidence type="ECO:0000313" key="2">
    <source>
        <dbReference type="EMBL" id="KAJ1127376.1"/>
    </source>
</evidence>
<dbReference type="Proteomes" id="UP001066276">
    <property type="component" value="Chromosome 7"/>
</dbReference>
<dbReference type="AlphaFoldDB" id="A0AAV7PJ38"/>
<name>A0AAV7PJ38_PLEWA</name>
<dbReference type="EMBL" id="JANPWB010000011">
    <property type="protein sequence ID" value="KAJ1127376.1"/>
    <property type="molecule type" value="Genomic_DNA"/>
</dbReference>
<organism evidence="2 3">
    <name type="scientific">Pleurodeles waltl</name>
    <name type="common">Iberian ribbed newt</name>
    <dbReference type="NCBI Taxonomy" id="8319"/>
    <lineage>
        <taxon>Eukaryota</taxon>
        <taxon>Metazoa</taxon>
        <taxon>Chordata</taxon>
        <taxon>Craniata</taxon>
        <taxon>Vertebrata</taxon>
        <taxon>Euteleostomi</taxon>
        <taxon>Amphibia</taxon>
        <taxon>Batrachia</taxon>
        <taxon>Caudata</taxon>
        <taxon>Salamandroidea</taxon>
        <taxon>Salamandridae</taxon>
        <taxon>Pleurodelinae</taxon>
        <taxon>Pleurodeles</taxon>
    </lineage>
</organism>
<keyword evidence="1" id="KW-1133">Transmembrane helix</keyword>
<sequence length="118" mass="13408">MSWRGPPDRNMYGDVLLNSSSATEAHLMVQTSTQYLGSTQRPASSSVFYMSTARVLKEGEINKPDLVTYVVLFVFLFLTVVLIVLFINCQLRNSSFASLPYYDRSLRESRSPWKTQSV</sequence>
<evidence type="ECO:0000313" key="3">
    <source>
        <dbReference type="Proteomes" id="UP001066276"/>
    </source>
</evidence>
<accession>A0AAV7PJ38</accession>
<feature type="transmembrane region" description="Helical" evidence="1">
    <location>
        <begin position="66"/>
        <end position="87"/>
    </location>
</feature>
<evidence type="ECO:0008006" key="4">
    <source>
        <dbReference type="Google" id="ProtNLM"/>
    </source>
</evidence>
<proteinExistence type="predicted"/>
<gene>
    <name evidence="2" type="ORF">NDU88_005778</name>
</gene>
<reference evidence="2" key="1">
    <citation type="journal article" date="2022" name="bioRxiv">
        <title>Sequencing and chromosome-scale assembly of the giantPleurodeles waltlgenome.</title>
        <authorList>
            <person name="Brown T."/>
            <person name="Elewa A."/>
            <person name="Iarovenko S."/>
            <person name="Subramanian E."/>
            <person name="Araus A.J."/>
            <person name="Petzold A."/>
            <person name="Susuki M."/>
            <person name="Suzuki K.-i.T."/>
            <person name="Hayashi T."/>
            <person name="Toyoda A."/>
            <person name="Oliveira C."/>
            <person name="Osipova E."/>
            <person name="Leigh N.D."/>
            <person name="Simon A."/>
            <person name="Yun M.H."/>
        </authorList>
    </citation>
    <scope>NUCLEOTIDE SEQUENCE</scope>
    <source>
        <strain evidence="2">20211129_DDA</strain>
        <tissue evidence="2">Liver</tissue>
    </source>
</reference>
<keyword evidence="1" id="KW-0472">Membrane</keyword>
<protein>
    <recommendedName>
        <fullName evidence="4">Small integral membrane protein 32</fullName>
    </recommendedName>
</protein>
<evidence type="ECO:0000256" key="1">
    <source>
        <dbReference type="SAM" id="Phobius"/>
    </source>
</evidence>
<keyword evidence="3" id="KW-1185">Reference proteome</keyword>
<keyword evidence="1" id="KW-0812">Transmembrane</keyword>